<accession>A0A0P1IKM9</accession>
<dbReference type="PANTHER" id="PTHR11908">
    <property type="entry name" value="XANTHINE DEHYDROGENASE"/>
    <property type="match status" value="1"/>
</dbReference>
<keyword evidence="5" id="KW-1185">Reference proteome</keyword>
<dbReference type="SUPFAM" id="SSF56003">
    <property type="entry name" value="Molybdenum cofactor-binding domain"/>
    <property type="match status" value="1"/>
</dbReference>
<keyword evidence="1" id="KW-0500">Molybdenum</keyword>
<name>A0A0P1IKM9_9RHOB</name>
<dbReference type="Pfam" id="PF01315">
    <property type="entry name" value="Ald_Xan_dh_C"/>
    <property type="match status" value="1"/>
</dbReference>
<dbReference type="GO" id="GO:0005506">
    <property type="term" value="F:iron ion binding"/>
    <property type="evidence" value="ECO:0007669"/>
    <property type="project" value="InterPro"/>
</dbReference>
<protein>
    <submittedName>
        <fullName evidence="4">Carbon monoxide dehydrogenase large chain</fullName>
        <ecNumber evidence="4">1.2.99.2</ecNumber>
    </submittedName>
</protein>
<dbReference type="InterPro" id="IPR046867">
    <property type="entry name" value="AldOxase/xan_DH_MoCoBD2"/>
</dbReference>
<dbReference type="Gene3D" id="3.30.365.10">
    <property type="entry name" value="Aldehyde oxidase/xanthine dehydrogenase, molybdopterin binding domain"/>
    <property type="match status" value="4"/>
</dbReference>
<evidence type="ECO:0000313" key="5">
    <source>
        <dbReference type="Proteomes" id="UP000051260"/>
    </source>
</evidence>
<dbReference type="OrthoDB" id="9758509at2"/>
<dbReference type="STRING" id="1715692.RUE5091_02595"/>
<dbReference type="SMART" id="SM01008">
    <property type="entry name" value="Ald_Xan_dh_C"/>
    <property type="match status" value="1"/>
</dbReference>
<reference evidence="5" key="1">
    <citation type="submission" date="2015-09" db="EMBL/GenBank/DDBJ databases">
        <authorList>
            <person name="Rodrigo-Torres L."/>
            <person name="Arahal D.R."/>
        </authorList>
    </citation>
    <scope>NUCLEOTIDE SEQUENCE [LARGE SCALE GENOMIC DNA]</scope>
    <source>
        <strain evidence="5">CECT 5091</strain>
    </source>
</reference>
<dbReference type="GO" id="GO:0016491">
    <property type="term" value="F:oxidoreductase activity"/>
    <property type="evidence" value="ECO:0007669"/>
    <property type="project" value="UniProtKB-KW"/>
</dbReference>
<dbReference type="InterPro" id="IPR036856">
    <property type="entry name" value="Ald_Oxase/Xan_DH_a/b_sf"/>
</dbReference>
<gene>
    <name evidence="4" type="primary">cutL_2</name>
    <name evidence="4" type="ORF">RUE5091_02595</name>
</gene>
<evidence type="ECO:0000259" key="3">
    <source>
        <dbReference type="SMART" id="SM01008"/>
    </source>
</evidence>
<dbReference type="SUPFAM" id="SSF54665">
    <property type="entry name" value="CO dehydrogenase molybdoprotein N-domain-like"/>
    <property type="match status" value="1"/>
</dbReference>
<dbReference type="EMBL" id="CYUD01000007">
    <property type="protein sequence ID" value="CUK04165.1"/>
    <property type="molecule type" value="Genomic_DNA"/>
</dbReference>
<dbReference type="Proteomes" id="UP000051260">
    <property type="component" value="Unassembled WGS sequence"/>
</dbReference>
<sequence>MQKFGARNPWSRREDVRLLRGEGTFVDNIAPENALFAHFFRSPVAHAKITKLNVMDARQMEGVHLVLCAEDLHAACVAEGLPFEIVECPDGSFGAAPRRPLLAEGKVRFVGEPIAMVVTATLQLALDACERIEFEYEELPSHMLVSPGGEPLHSEAPENCAFNWSIGDEAACQSAFSQAAHTVSRTIHNNRVIVNSIEARGCFAEQVDGRTQLALNGQGVQSTKDEINRILGVAAEDIRVTTPDVGGGFGMKAMSYPEPILVTHAARVLNQPVRWMSDRTEAMLTDAAARDLDHDAEMAFDSDYRLIGYRVETKCNLGAYNSDLGQLIQTDYFAMVLSGVYQVQNCYLNVKGIFTNTAQTDAYRGAGRAEASYVLERMMDYAARELGVDPWELRRRNFIQPEQFPYINATGEQYDPANYDRVLDRAEQVANRSGFAERRARSKARGRLRGIGLSYYVMNAIGNSKVSARLEFPGDGSAILTVPSQSSGQGHESVFAAFLSEQTGIPEEKIAVIQGDSDKTGIGVGTGGSSSLTTTGNATLITVAKTVEVFRPFVAKSMQVDPDLVEFDGETFRAPGSNLSPSMLQAADMVRVAGRADLLDIEGVGKIDTWAFPNGAHVAEVELDPETGVVTLEKYTVVSDFGNLINPMLVEGQVHGGCAQGIGQALLERTVYDDNGQLLSASFMDYVLPRASDFPHFDYFNEPVPSTANAMGVKGCGEAGTVGSISAVANAAADALCTRGVANLDIPITPERIWRLLQ</sequence>
<dbReference type="Pfam" id="PF20256">
    <property type="entry name" value="MoCoBD_2"/>
    <property type="match status" value="1"/>
</dbReference>
<dbReference type="PANTHER" id="PTHR11908:SF132">
    <property type="entry name" value="ALDEHYDE OXIDASE 1-RELATED"/>
    <property type="match status" value="1"/>
</dbReference>
<dbReference type="InterPro" id="IPR016208">
    <property type="entry name" value="Ald_Oxase/xanthine_DH-like"/>
</dbReference>
<dbReference type="InterPro" id="IPR037165">
    <property type="entry name" value="AldOxase/xan_DH_Mopterin-bd_sf"/>
</dbReference>
<evidence type="ECO:0000313" key="4">
    <source>
        <dbReference type="EMBL" id="CUK04165.1"/>
    </source>
</evidence>
<keyword evidence="2 4" id="KW-0560">Oxidoreductase</keyword>
<dbReference type="RefSeq" id="WP_058282282.1">
    <property type="nucleotide sequence ID" value="NZ_CYUD01000007.1"/>
</dbReference>
<proteinExistence type="predicted"/>
<organism evidence="4 5">
    <name type="scientific">Ruegeria denitrificans</name>
    <dbReference type="NCBI Taxonomy" id="1715692"/>
    <lineage>
        <taxon>Bacteria</taxon>
        <taxon>Pseudomonadati</taxon>
        <taxon>Pseudomonadota</taxon>
        <taxon>Alphaproteobacteria</taxon>
        <taxon>Rhodobacterales</taxon>
        <taxon>Roseobacteraceae</taxon>
        <taxon>Ruegeria</taxon>
    </lineage>
</organism>
<dbReference type="Gene3D" id="3.90.1170.50">
    <property type="entry name" value="Aldehyde oxidase/xanthine dehydrogenase, a/b hammerhead"/>
    <property type="match status" value="1"/>
</dbReference>
<dbReference type="EC" id="1.2.99.2" evidence="4"/>
<evidence type="ECO:0000256" key="1">
    <source>
        <dbReference type="ARBA" id="ARBA00022505"/>
    </source>
</evidence>
<dbReference type="AlphaFoldDB" id="A0A0P1IKM9"/>
<dbReference type="InterPro" id="IPR000674">
    <property type="entry name" value="Ald_Oxase/Xan_DH_a/b"/>
</dbReference>
<dbReference type="Pfam" id="PF02738">
    <property type="entry name" value="MoCoBD_1"/>
    <property type="match status" value="1"/>
</dbReference>
<dbReference type="InterPro" id="IPR008274">
    <property type="entry name" value="AldOxase/xan_DH_MoCoBD1"/>
</dbReference>
<feature type="domain" description="Aldehyde oxidase/xanthine dehydrogenase a/b hammerhead" evidence="3">
    <location>
        <begin position="20"/>
        <end position="140"/>
    </location>
</feature>
<evidence type="ECO:0000256" key="2">
    <source>
        <dbReference type="ARBA" id="ARBA00023002"/>
    </source>
</evidence>